<name>A0ACC2DB18_DIPCM</name>
<protein>
    <submittedName>
        <fullName evidence="1">Uncharacterized protein</fullName>
    </submittedName>
</protein>
<comment type="caution">
    <text evidence="1">The sequence shown here is derived from an EMBL/GenBank/DDBJ whole genome shotgun (WGS) entry which is preliminary data.</text>
</comment>
<reference evidence="2" key="1">
    <citation type="journal article" date="2024" name="Proc. Natl. Acad. Sci. U.S.A.">
        <title>Extraordinary preservation of gene collinearity over three hundred million years revealed in homosporous lycophytes.</title>
        <authorList>
            <person name="Li C."/>
            <person name="Wickell D."/>
            <person name="Kuo L.Y."/>
            <person name="Chen X."/>
            <person name="Nie B."/>
            <person name="Liao X."/>
            <person name="Peng D."/>
            <person name="Ji J."/>
            <person name="Jenkins J."/>
            <person name="Williams M."/>
            <person name="Shu S."/>
            <person name="Plott C."/>
            <person name="Barry K."/>
            <person name="Rajasekar S."/>
            <person name="Grimwood J."/>
            <person name="Han X."/>
            <person name="Sun S."/>
            <person name="Hou Z."/>
            <person name="He W."/>
            <person name="Dai G."/>
            <person name="Sun C."/>
            <person name="Schmutz J."/>
            <person name="Leebens-Mack J.H."/>
            <person name="Li F.W."/>
            <person name="Wang L."/>
        </authorList>
    </citation>
    <scope>NUCLEOTIDE SEQUENCE [LARGE SCALE GENOMIC DNA]</scope>
    <source>
        <strain evidence="2">cv. PW_Plant_1</strain>
    </source>
</reference>
<organism evidence="1 2">
    <name type="scientific">Diphasiastrum complanatum</name>
    <name type="common">Issler's clubmoss</name>
    <name type="synonym">Lycopodium complanatum</name>
    <dbReference type="NCBI Taxonomy" id="34168"/>
    <lineage>
        <taxon>Eukaryota</taxon>
        <taxon>Viridiplantae</taxon>
        <taxon>Streptophyta</taxon>
        <taxon>Embryophyta</taxon>
        <taxon>Tracheophyta</taxon>
        <taxon>Lycopodiopsida</taxon>
        <taxon>Lycopodiales</taxon>
        <taxon>Lycopodiaceae</taxon>
        <taxon>Lycopodioideae</taxon>
        <taxon>Diphasiastrum</taxon>
    </lineage>
</organism>
<keyword evidence="2" id="KW-1185">Reference proteome</keyword>
<dbReference type="EMBL" id="CM055097">
    <property type="protein sequence ID" value="KAJ7551285.1"/>
    <property type="molecule type" value="Genomic_DNA"/>
</dbReference>
<gene>
    <name evidence="1" type="ORF">O6H91_06G008600</name>
</gene>
<proteinExistence type="predicted"/>
<dbReference type="Proteomes" id="UP001162992">
    <property type="component" value="Chromosome 6"/>
</dbReference>
<accession>A0ACC2DB18</accession>
<evidence type="ECO:0000313" key="2">
    <source>
        <dbReference type="Proteomes" id="UP001162992"/>
    </source>
</evidence>
<evidence type="ECO:0000313" key="1">
    <source>
        <dbReference type="EMBL" id="KAJ7551285.1"/>
    </source>
</evidence>
<sequence length="770" mass="83280">MAVAAVRRHIGGSSAYISVNPYAVSEAAAATGLGSAGIAMAAAPAAMVKPSLSQFAVRHYGLHKNRLAEKQHELRKFSGKMAVDERSWQPGFGLVNSKASGARCAVARDLEVLFSADSRGENLADRLGQIIGEVVAAADSRARIQILLKYAGSLPRLPDSDCIPSNRVMGCTTRVWLTAKIDDKGRMNFAADSDSEVTRGFCAILLKAMNGAWPLEVLAVPTDALGGLGMGIEGVASRANTWYNLLITMQKKTRWLLGALEGKSVYEPFPSLLITADDMIPEGDFAKAQAKYLLPDTAKVQLLAELLKQKQVGVVAHFYMDPEVQGVLVAARELWPHIHISDSLVMADRAVKMADAGCKHIAVLGVDFMSENVRAILDRAGHEKVSVYRMSSERIGCSLADAAQSSAYIEFVKAAASSPPSLHVIYINTSLETKAHTHSLVPTITCTSSNVVQTILQAFAQVSDLTVWYGPDSYMGANLAELFLQMAAMTDDEIKAVHPLHDKGTIAALLPRLHYFHDGSCIVHNLFGEEVVARVRHLYPDAFQTAHFEVPGEMFALAMEAKRRGMGVVGSTQNILDFIRVRVQEALGRGFDDHLQFILGTEAGMITAIVESVRRELTAGRVQGAKAKVEVQIIFPVSSDAITTTSSSSSSTEESYQIATMPIVPGVSSGEGCSLSGGCASCPYMKMNTLDALLRVCQLVGTPYDGTLQPQQARTFNDHVAGYAVSELGCEPILHMRYFQAHGRLSDDLLQHVCNQDQTYQMIWDVGCSE</sequence>